<comment type="caution">
    <text evidence="7">The sequence shown here is derived from an EMBL/GenBank/DDBJ whole genome shotgun (WGS) entry which is preliminary data.</text>
</comment>
<evidence type="ECO:0000256" key="5">
    <source>
        <dbReference type="SAM" id="MobiDB-lite"/>
    </source>
</evidence>
<dbReference type="Pfam" id="PF00126">
    <property type="entry name" value="HTH_1"/>
    <property type="match status" value="1"/>
</dbReference>
<keyword evidence="4" id="KW-0804">Transcription</keyword>
<protein>
    <submittedName>
        <fullName evidence="7">LysR family transcriptional regulator</fullName>
    </submittedName>
</protein>
<accession>A0ABV4UAX5</accession>
<feature type="domain" description="HTH lysR-type" evidence="6">
    <location>
        <begin position="1"/>
        <end position="56"/>
    </location>
</feature>
<dbReference type="Gene3D" id="3.40.190.290">
    <property type="match status" value="1"/>
</dbReference>
<evidence type="ECO:0000256" key="2">
    <source>
        <dbReference type="ARBA" id="ARBA00023015"/>
    </source>
</evidence>
<evidence type="ECO:0000256" key="1">
    <source>
        <dbReference type="ARBA" id="ARBA00009437"/>
    </source>
</evidence>
<gene>
    <name evidence="7" type="ORF">ACERK3_18375</name>
</gene>
<dbReference type="SUPFAM" id="SSF53850">
    <property type="entry name" value="Periplasmic binding protein-like II"/>
    <property type="match status" value="1"/>
</dbReference>
<dbReference type="InterPro" id="IPR036390">
    <property type="entry name" value="WH_DNA-bd_sf"/>
</dbReference>
<comment type="similarity">
    <text evidence="1">Belongs to the LysR transcriptional regulatory family.</text>
</comment>
<dbReference type="RefSeq" id="WP_425347167.1">
    <property type="nucleotide sequence ID" value="NZ_JBGUBD010000017.1"/>
</dbReference>
<dbReference type="PRINTS" id="PR00039">
    <property type="entry name" value="HTHLYSR"/>
</dbReference>
<feature type="region of interest" description="Disordered" evidence="5">
    <location>
        <begin position="313"/>
        <end position="334"/>
    </location>
</feature>
<dbReference type="PANTHER" id="PTHR30419">
    <property type="entry name" value="HTH-TYPE TRANSCRIPTIONAL REGULATOR YBHD"/>
    <property type="match status" value="1"/>
</dbReference>
<dbReference type="EMBL" id="JBGUBD010000017">
    <property type="protein sequence ID" value="MFA9480243.1"/>
    <property type="molecule type" value="Genomic_DNA"/>
</dbReference>
<name>A0ABV4UAX5_9BACT</name>
<organism evidence="7 8">
    <name type="scientific">Natronomicrosphaera hydrolytica</name>
    <dbReference type="NCBI Taxonomy" id="3242702"/>
    <lineage>
        <taxon>Bacteria</taxon>
        <taxon>Pseudomonadati</taxon>
        <taxon>Planctomycetota</taxon>
        <taxon>Phycisphaerae</taxon>
        <taxon>Phycisphaerales</taxon>
        <taxon>Phycisphaeraceae</taxon>
        <taxon>Natronomicrosphaera</taxon>
    </lineage>
</organism>
<evidence type="ECO:0000313" key="7">
    <source>
        <dbReference type="EMBL" id="MFA9480243.1"/>
    </source>
</evidence>
<dbReference type="PANTHER" id="PTHR30419:SF8">
    <property type="entry name" value="NITROGEN ASSIMILATION TRANSCRIPTIONAL ACTIVATOR-RELATED"/>
    <property type="match status" value="1"/>
</dbReference>
<dbReference type="PROSITE" id="PS50931">
    <property type="entry name" value="HTH_LYSR"/>
    <property type="match status" value="1"/>
</dbReference>
<dbReference type="Gene3D" id="1.10.10.10">
    <property type="entry name" value="Winged helix-like DNA-binding domain superfamily/Winged helix DNA-binding domain"/>
    <property type="match status" value="1"/>
</dbReference>
<sequence length="334" mass="37108">MQTLRLFVDVARCHSFSKAAVAHGITQSAASQRISQLEKNLGATLLDRSVRPLELTRAGQVFLDGVTDLLTGYDRLKDQVALLSADADSEAAARAEADIAGHVRVAAIYSSGIELLNRIRERFVAEHPRIEVEIRYNQPDQVYDAVRAFECDLGILSYPQRWRQVGVIPLRDEVMAVVCPPGHPLAERERIEAAELSGYEMVGFDRELPAGRRIRQYLRDNAAQPTVVNSFDNIDTIKGVLTVTQRFSILPKRTVAREVAAGQLCMVELKPALVRPIGMIYRRRHKHGEVFSPASQTFVDYLLKHAGPSVDLTGPAMATRDSRADRSELVGERA</sequence>
<feature type="compositionally biased region" description="Basic and acidic residues" evidence="5">
    <location>
        <begin position="320"/>
        <end position="334"/>
    </location>
</feature>
<dbReference type="Pfam" id="PF03466">
    <property type="entry name" value="LysR_substrate"/>
    <property type="match status" value="1"/>
</dbReference>
<evidence type="ECO:0000256" key="4">
    <source>
        <dbReference type="ARBA" id="ARBA00023163"/>
    </source>
</evidence>
<keyword evidence="8" id="KW-1185">Reference proteome</keyword>
<evidence type="ECO:0000256" key="3">
    <source>
        <dbReference type="ARBA" id="ARBA00023125"/>
    </source>
</evidence>
<dbReference type="Proteomes" id="UP001575105">
    <property type="component" value="Unassembled WGS sequence"/>
</dbReference>
<dbReference type="InterPro" id="IPR050950">
    <property type="entry name" value="HTH-type_LysR_regulators"/>
</dbReference>
<keyword evidence="3" id="KW-0238">DNA-binding</keyword>
<dbReference type="SUPFAM" id="SSF46785">
    <property type="entry name" value="Winged helix' DNA-binding domain"/>
    <property type="match status" value="1"/>
</dbReference>
<dbReference type="InterPro" id="IPR000847">
    <property type="entry name" value="LysR_HTH_N"/>
</dbReference>
<evidence type="ECO:0000313" key="8">
    <source>
        <dbReference type="Proteomes" id="UP001575105"/>
    </source>
</evidence>
<dbReference type="CDD" id="cd05466">
    <property type="entry name" value="PBP2_LTTR_substrate"/>
    <property type="match status" value="1"/>
</dbReference>
<proteinExistence type="inferred from homology"/>
<evidence type="ECO:0000259" key="6">
    <source>
        <dbReference type="PROSITE" id="PS50931"/>
    </source>
</evidence>
<dbReference type="InterPro" id="IPR005119">
    <property type="entry name" value="LysR_subst-bd"/>
</dbReference>
<reference evidence="7 8" key="1">
    <citation type="submission" date="2024-08" db="EMBL/GenBank/DDBJ databases">
        <title>Whole-genome sequencing of halo(alkali)philic microorganisms from hypersaline lakes.</title>
        <authorList>
            <person name="Sorokin D.Y."/>
            <person name="Merkel A.Y."/>
            <person name="Messina E."/>
            <person name="Yakimov M."/>
        </authorList>
    </citation>
    <scope>NUCLEOTIDE SEQUENCE [LARGE SCALE GENOMIC DNA]</scope>
    <source>
        <strain evidence="7 8">AB-hyl4</strain>
    </source>
</reference>
<dbReference type="InterPro" id="IPR036388">
    <property type="entry name" value="WH-like_DNA-bd_sf"/>
</dbReference>
<keyword evidence="2" id="KW-0805">Transcription regulation</keyword>